<dbReference type="RefSeq" id="WP_284256175.1">
    <property type="nucleotide sequence ID" value="NZ_BSOS01000006.1"/>
</dbReference>
<dbReference type="InterPro" id="IPR038706">
    <property type="entry name" value="Type_VI_SciN-like_sf"/>
</dbReference>
<dbReference type="Proteomes" id="UP001156641">
    <property type="component" value="Unassembled WGS sequence"/>
</dbReference>
<dbReference type="Pfam" id="PF12790">
    <property type="entry name" value="T6SS-SciN"/>
    <property type="match status" value="1"/>
</dbReference>
<dbReference type="NCBIfam" id="TIGR03352">
    <property type="entry name" value="VI_chp_3"/>
    <property type="match status" value="1"/>
</dbReference>
<dbReference type="Gene3D" id="2.60.40.4150">
    <property type="entry name" value="Type VI secretion system, lipoprotein SciN"/>
    <property type="match status" value="1"/>
</dbReference>
<protein>
    <recommendedName>
        <fullName evidence="4">Type VI secretion system lipoprotein TssJ</fullName>
    </recommendedName>
</protein>
<dbReference type="PROSITE" id="PS51257">
    <property type="entry name" value="PROKAR_LIPOPROTEIN"/>
    <property type="match status" value="1"/>
</dbReference>
<feature type="chain" id="PRO_5045554465" description="Type VI secretion system lipoprotein TssJ" evidence="1">
    <location>
        <begin position="18"/>
        <end position="148"/>
    </location>
</feature>
<proteinExistence type="predicted"/>
<dbReference type="PANTHER" id="PTHR37625:SF4">
    <property type="entry name" value="OUTER MEMBRANE LIPOPROTEIN"/>
    <property type="match status" value="1"/>
</dbReference>
<gene>
    <name evidence="2" type="ORF">GCM10010909_03420</name>
</gene>
<name>A0ABQ5ZZN6_9PROT</name>
<reference evidence="3" key="1">
    <citation type="journal article" date="2019" name="Int. J. Syst. Evol. Microbiol.">
        <title>The Global Catalogue of Microorganisms (GCM) 10K type strain sequencing project: providing services to taxonomists for standard genome sequencing and annotation.</title>
        <authorList>
            <consortium name="The Broad Institute Genomics Platform"/>
            <consortium name="The Broad Institute Genome Sequencing Center for Infectious Disease"/>
            <person name="Wu L."/>
            <person name="Ma J."/>
        </authorList>
    </citation>
    <scope>NUCLEOTIDE SEQUENCE [LARGE SCALE GENOMIC DNA]</scope>
    <source>
        <strain evidence="3">NBRC 112502</strain>
    </source>
</reference>
<keyword evidence="1" id="KW-0732">Signal</keyword>
<organism evidence="2 3">
    <name type="scientific">Acidocella aquatica</name>
    <dbReference type="NCBI Taxonomy" id="1922313"/>
    <lineage>
        <taxon>Bacteria</taxon>
        <taxon>Pseudomonadati</taxon>
        <taxon>Pseudomonadota</taxon>
        <taxon>Alphaproteobacteria</taxon>
        <taxon>Acetobacterales</taxon>
        <taxon>Acidocellaceae</taxon>
        <taxon>Acidocella</taxon>
    </lineage>
</organism>
<keyword evidence="3" id="KW-1185">Reference proteome</keyword>
<comment type="caution">
    <text evidence="2">The sequence shown here is derived from an EMBL/GenBank/DDBJ whole genome shotgun (WGS) entry which is preliminary data.</text>
</comment>
<feature type="signal peptide" evidence="1">
    <location>
        <begin position="1"/>
        <end position="17"/>
    </location>
</feature>
<sequence length="148" mass="15173">MKKLIAGLLLLALAGCAAPPPPPAVLSLTITGSAGQNPDPAGHGTAVAIRLYQLTATGKFQSTDVYSLMNQESTVLGTDEAGASEQILLAPGQSLSETRSLKPTVTSLGVAVLFRDINHSTWKLVAPLAPSGTTALTLRINGLTATLQ</sequence>
<evidence type="ECO:0000313" key="2">
    <source>
        <dbReference type="EMBL" id="GLR65664.1"/>
    </source>
</evidence>
<evidence type="ECO:0000313" key="3">
    <source>
        <dbReference type="Proteomes" id="UP001156641"/>
    </source>
</evidence>
<evidence type="ECO:0000256" key="1">
    <source>
        <dbReference type="SAM" id="SignalP"/>
    </source>
</evidence>
<accession>A0ABQ5ZZN6</accession>
<dbReference type="InterPro" id="IPR017734">
    <property type="entry name" value="T6SS_SciN"/>
</dbReference>
<dbReference type="PANTHER" id="PTHR37625">
    <property type="entry name" value="OUTER MEMBRANE LIPOPROTEIN-RELATED"/>
    <property type="match status" value="1"/>
</dbReference>
<evidence type="ECO:0008006" key="4">
    <source>
        <dbReference type="Google" id="ProtNLM"/>
    </source>
</evidence>
<dbReference type="EMBL" id="BSOS01000006">
    <property type="protein sequence ID" value="GLR65664.1"/>
    <property type="molecule type" value="Genomic_DNA"/>
</dbReference>